<dbReference type="InterPro" id="IPR045864">
    <property type="entry name" value="aa-tRNA-synth_II/BPL/LPL"/>
</dbReference>
<dbReference type="Proteomes" id="UP000319908">
    <property type="component" value="Unassembled WGS sequence"/>
</dbReference>
<reference evidence="2 3" key="1">
    <citation type="journal article" date="2020" name="Antonie Van Leeuwenhoek">
        <title>Rhodopirellula heiligendammensis sp. nov., Rhodopirellula pilleata sp. nov., and Rhodopirellula solitaria sp. nov. isolated from natural or artificial marine surfaces in Northern Germany and California, USA, and emended description of the genus Rhodopirellula.</title>
        <authorList>
            <person name="Kallscheuer N."/>
            <person name="Wiegand S."/>
            <person name="Jogler M."/>
            <person name="Boedeker C."/>
            <person name="Peeters S.H."/>
            <person name="Rast P."/>
            <person name="Heuer A."/>
            <person name="Jetten M.S.M."/>
            <person name="Rohde M."/>
            <person name="Jogler C."/>
        </authorList>
    </citation>
    <scope>NUCLEOTIDE SEQUENCE [LARGE SCALE GENOMIC DNA]</scope>
    <source>
        <strain evidence="2 3">Poly21</strain>
    </source>
</reference>
<protein>
    <submittedName>
        <fullName evidence="2">Octanoyltransferase LipM</fullName>
        <ecNumber evidence="2">2.3.1.181</ecNumber>
    </submittedName>
</protein>
<sequence>MSSTGRLLALSEFDGATNMSVDEAIVTAVAHSTAPPTLRFYAWSRPTLSLGYFQPISGASGWSDAPVDIVRRSTGGGAIMHHHELTYSLSLPLTDTGPGGRESVYRIVHQCVVDALKDVGVSASSYRDAVVSSTTRGVRSSLPPTSPTGLRTIAKTPAEAFLCFQRRTDEDLICGGYKVLGSAQRRVHGGVLQHGSLLLRVSPHADVLPGIVDLAAIDIDPSEFSQKLATQISEAMSIKWQDGELYDAELADSNRIRAERYTFFGWTHRR</sequence>
<keyword evidence="3" id="KW-1185">Reference proteome</keyword>
<dbReference type="InterPro" id="IPR004143">
    <property type="entry name" value="BPL_LPL_catalytic"/>
</dbReference>
<accession>A0A5C6BEH5</accession>
<dbReference type="GO" id="GO:0033819">
    <property type="term" value="F:lipoyl(octanoyl) transferase activity"/>
    <property type="evidence" value="ECO:0007669"/>
    <property type="project" value="UniProtKB-EC"/>
</dbReference>
<name>A0A5C6BEH5_9BACT</name>
<comment type="caution">
    <text evidence="2">The sequence shown here is derived from an EMBL/GenBank/DDBJ whole genome shotgun (WGS) entry which is preliminary data.</text>
</comment>
<gene>
    <name evidence="2" type="primary">lipM</name>
    <name evidence="2" type="ORF">Poly21_44800</name>
</gene>
<dbReference type="Gene3D" id="3.30.930.10">
    <property type="entry name" value="Bira Bifunctional Protein, Domain 2"/>
    <property type="match status" value="1"/>
</dbReference>
<keyword evidence="2" id="KW-0808">Transferase</keyword>
<keyword evidence="2" id="KW-0012">Acyltransferase</keyword>
<dbReference type="AlphaFoldDB" id="A0A5C6BEH5"/>
<dbReference type="PANTHER" id="PTHR43679">
    <property type="entry name" value="OCTANOYLTRANSFERASE LIPM-RELATED"/>
    <property type="match status" value="1"/>
</dbReference>
<dbReference type="EMBL" id="SJPU01000003">
    <property type="protein sequence ID" value="TWU10575.1"/>
    <property type="molecule type" value="Genomic_DNA"/>
</dbReference>
<evidence type="ECO:0000313" key="2">
    <source>
        <dbReference type="EMBL" id="TWU10575.1"/>
    </source>
</evidence>
<feature type="domain" description="BPL/LPL catalytic" evidence="1">
    <location>
        <begin position="32"/>
        <end position="240"/>
    </location>
</feature>
<dbReference type="Pfam" id="PF21948">
    <property type="entry name" value="LplA-B_cat"/>
    <property type="match status" value="1"/>
</dbReference>
<dbReference type="RefSeq" id="WP_302119964.1">
    <property type="nucleotide sequence ID" value="NZ_SJPU01000003.1"/>
</dbReference>
<dbReference type="PROSITE" id="PS51733">
    <property type="entry name" value="BPL_LPL_CATALYTIC"/>
    <property type="match status" value="1"/>
</dbReference>
<organism evidence="2 3">
    <name type="scientific">Allorhodopirellula heiligendammensis</name>
    <dbReference type="NCBI Taxonomy" id="2714739"/>
    <lineage>
        <taxon>Bacteria</taxon>
        <taxon>Pseudomonadati</taxon>
        <taxon>Planctomycetota</taxon>
        <taxon>Planctomycetia</taxon>
        <taxon>Pirellulales</taxon>
        <taxon>Pirellulaceae</taxon>
        <taxon>Allorhodopirellula</taxon>
    </lineage>
</organism>
<dbReference type="EC" id="2.3.1.181" evidence="2"/>
<evidence type="ECO:0000259" key="1">
    <source>
        <dbReference type="PROSITE" id="PS51733"/>
    </source>
</evidence>
<dbReference type="InterPro" id="IPR050664">
    <property type="entry name" value="Octanoyltrans_LipM/LipL"/>
</dbReference>
<evidence type="ECO:0000313" key="3">
    <source>
        <dbReference type="Proteomes" id="UP000319908"/>
    </source>
</evidence>
<dbReference type="SUPFAM" id="SSF55681">
    <property type="entry name" value="Class II aaRS and biotin synthetases"/>
    <property type="match status" value="1"/>
</dbReference>
<dbReference type="PANTHER" id="PTHR43679:SF2">
    <property type="entry name" value="OCTANOYL-[GCVH]:PROTEIN N-OCTANOYLTRANSFERASE"/>
    <property type="match status" value="1"/>
</dbReference>
<proteinExistence type="predicted"/>